<evidence type="ECO:0000256" key="4">
    <source>
        <dbReference type="ARBA" id="ARBA00022475"/>
    </source>
</evidence>
<evidence type="ECO:0000256" key="6">
    <source>
        <dbReference type="ARBA" id="ARBA00022989"/>
    </source>
</evidence>
<feature type="transmembrane region" description="Helical" evidence="9">
    <location>
        <begin position="95"/>
        <end position="115"/>
    </location>
</feature>
<dbReference type="Proteomes" id="UP001209083">
    <property type="component" value="Chromosome"/>
</dbReference>
<organism evidence="11 12">
    <name type="scientific">Saxibacter everestensis</name>
    <dbReference type="NCBI Taxonomy" id="2909229"/>
    <lineage>
        <taxon>Bacteria</taxon>
        <taxon>Bacillati</taxon>
        <taxon>Actinomycetota</taxon>
        <taxon>Actinomycetes</taxon>
        <taxon>Micrococcales</taxon>
        <taxon>Brevibacteriaceae</taxon>
        <taxon>Saxibacter</taxon>
    </lineage>
</organism>
<dbReference type="RefSeq" id="WP_349637716.1">
    <property type="nucleotide sequence ID" value="NZ_CP090958.1"/>
</dbReference>
<reference evidence="11 12" key="1">
    <citation type="submission" date="2023-05" db="EMBL/GenBank/DDBJ databases">
        <title>Lithophilousrod everest ZFBP1038 complete genpme.</title>
        <authorList>
            <person name="Tian M."/>
        </authorList>
    </citation>
    <scope>NUCLEOTIDE SEQUENCE [LARGE SCALE GENOMIC DNA]</scope>
    <source>
        <strain evidence="11 12">ZFBP1038</strain>
    </source>
</reference>
<evidence type="ECO:0000256" key="9">
    <source>
        <dbReference type="SAM" id="Phobius"/>
    </source>
</evidence>
<keyword evidence="3" id="KW-0813">Transport</keyword>
<dbReference type="SUPFAM" id="SSF103481">
    <property type="entry name" value="Multidrug resistance efflux transporter EmrE"/>
    <property type="match status" value="2"/>
</dbReference>
<comment type="similarity">
    <text evidence="2">Belongs to the EamA transporter family.</text>
</comment>
<dbReference type="InterPro" id="IPR004626">
    <property type="entry name" value="RarD"/>
</dbReference>
<dbReference type="Pfam" id="PF00892">
    <property type="entry name" value="EamA"/>
    <property type="match status" value="2"/>
</dbReference>
<keyword evidence="12" id="KW-1185">Reference proteome</keyword>
<feature type="domain" description="EamA" evidence="10">
    <location>
        <begin position="176"/>
        <end position="309"/>
    </location>
</feature>
<feature type="transmembrane region" description="Helical" evidence="9">
    <location>
        <begin position="266"/>
        <end position="286"/>
    </location>
</feature>
<feature type="transmembrane region" description="Helical" evidence="9">
    <location>
        <begin position="241"/>
        <end position="259"/>
    </location>
</feature>
<dbReference type="EMBL" id="CP090958">
    <property type="protein sequence ID" value="WGW10934.1"/>
    <property type="molecule type" value="Genomic_DNA"/>
</dbReference>
<evidence type="ECO:0000256" key="1">
    <source>
        <dbReference type="ARBA" id="ARBA00004651"/>
    </source>
</evidence>
<feature type="transmembrane region" description="Helical" evidence="9">
    <location>
        <begin position="151"/>
        <end position="168"/>
    </location>
</feature>
<evidence type="ECO:0000256" key="7">
    <source>
        <dbReference type="ARBA" id="ARBA00023136"/>
    </source>
</evidence>
<keyword evidence="6 9" id="KW-1133">Transmembrane helix</keyword>
<dbReference type="NCBIfam" id="TIGR00688">
    <property type="entry name" value="rarD"/>
    <property type="match status" value="1"/>
</dbReference>
<evidence type="ECO:0000256" key="3">
    <source>
        <dbReference type="ARBA" id="ARBA00022448"/>
    </source>
</evidence>
<name>A0ABY8QRC5_9MICO</name>
<evidence type="ECO:0000313" key="12">
    <source>
        <dbReference type="Proteomes" id="UP001209083"/>
    </source>
</evidence>
<gene>
    <name evidence="11" type="primary">rarD</name>
    <name evidence="11" type="ORF">LWF01_12555</name>
</gene>
<feature type="transmembrane region" description="Helical" evidence="9">
    <location>
        <begin position="202"/>
        <end position="221"/>
    </location>
</feature>
<evidence type="ECO:0000256" key="2">
    <source>
        <dbReference type="ARBA" id="ARBA00007362"/>
    </source>
</evidence>
<evidence type="ECO:0000313" key="11">
    <source>
        <dbReference type="EMBL" id="WGW10934.1"/>
    </source>
</evidence>
<dbReference type="InterPro" id="IPR037185">
    <property type="entry name" value="EmrE-like"/>
</dbReference>
<keyword evidence="4" id="KW-1003">Cell membrane</keyword>
<sequence length="326" mass="35228">MSATPSSSNDPAAAAAPTSGTDEAQRRERKTGLLLGMTSYLCWGVIPLYFALLEPAGSIEIVAQRVVWSLLLCVILLFVVRGFRRTAVVLRKPKLFGVLAAASAFVAINWLGFIFGVQTHRVVEVSLGYFINPLFTVLLGVVFLKEKLNRLQWLAMAIGALAVLVIAIGYGRAPWLSLLVAGSFGLYGLMKNRVGRTVDAVAGLSIETMILSPIALGYLIWLEASGNGTFTSVSPGHTALLIGLGVVTAVPLLLFSAAARRVPLSWIGMLQYIAPVMQFVFGITVFGEHMPLARWIGFCLVWSALVVLSIDMMTRSRRRPRPVAPA</sequence>
<keyword evidence="7 9" id="KW-0472">Membrane</keyword>
<accession>A0ABY8QRC5</accession>
<dbReference type="PANTHER" id="PTHR22911:SF137">
    <property type="entry name" value="SOLUTE CARRIER FAMILY 35 MEMBER G2-RELATED"/>
    <property type="match status" value="1"/>
</dbReference>
<dbReference type="InterPro" id="IPR000620">
    <property type="entry name" value="EamA_dom"/>
</dbReference>
<evidence type="ECO:0000256" key="8">
    <source>
        <dbReference type="SAM" id="MobiDB-lite"/>
    </source>
</evidence>
<feature type="transmembrane region" description="Helical" evidence="9">
    <location>
        <begin position="127"/>
        <end position="144"/>
    </location>
</feature>
<feature type="transmembrane region" description="Helical" evidence="9">
    <location>
        <begin position="33"/>
        <end position="53"/>
    </location>
</feature>
<evidence type="ECO:0000259" key="10">
    <source>
        <dbReference type="Pfam" id="PF00892"/>
    </source>
</evidence>
<keyword evidence="5 9" id="KW-0812">Transmembrane</keyword>
<feature type="transmembrane region" description="Helical" evidence="9">
    <location>
        <begin position="65"/>
        <end position="83"/>
    </location>
</feature>
<feature type="transmembrane region" description="Helical" evidence="9">
    <location>
        <begin position="292"/>
        <end position="310"/>
    </location>
</feature>
<dbReference type="PANTHER" id="PTHR22911">
    <property type="entry name" value="ACYL-MALONYL CONDENSING ENZYME-RELATED"/>
    <property type="match status" value="1"/>
</dbReference>
<feature type="transmembrane region" description="Helical" evidence="9">
    <location>
        <begin position="174"/>
        <end position="190"/>
    </location>
</feature>
<feature type="compositionally biased region" description="Low complexity" evidence="8">
    <location>
        <begin position="1"/>
        <end position="21"/>
    </location>
</feature>
<protein>
    <submittedName>
        <fullName evidence="11">EamA family transporter RarD</fullName>
    </submittedName>
</protein>
<comment type="subcellular location">
    <subcellularLocation>
        <location evidence="1">Cell membrane</location>
        <topology evidence="1">Multi-pass membrane protein</topology>
    </subcellularLocation>
</comment>
<proteinExistence type="inferred from homology"/>
<evidence type="ECO:0000256" key="5">
    <source>
        <dbReference type="ARBA" id="ARBA00022692"/>
    </source>
</evidence>
<feature type="region of interest" description="Disordered" evidence="8">
    <location>
        <begin position="1"/>
        <end position="26"/>
    </location>
</feature>
<feature type="domain" description="EamA" evidence="10">
    <location>
        <begin position="31"/>
        <end position="167"/>
    </location>
</feature>